<name>A0A2U3LUY0_9FIRM</name>
<feature type="transmembrane region" description="Helical" evidence="1">
    <location>
        <begin position="79"/>
        <end position="98"/>
    </location>
</feature>
<evidence type="ECO:0000313" key="2">
    <source>
        <dbReference type="EMBL" id="SPF55747.1"/>
    </source>
</evidence>
<accession>A0A2U3LUY0</accession>
<protein>
    <submittedName>
        <fullName evidence="2">Uncharacterized protein</fullName>
    </submittedName>
</protein>
<organism evidence="2 3">
    <name type="scientific">Candidatus Desulfosporosinus infrequens</name>
    <dbReference type="NCBI Taxonomy" id="2043169"/>
    <lineage>
        <taxon>Bacteria</taxon>
        <taxon>Bacillati</taxon>
        <taxon>Bacillota</taxon>
        <taxon>Clostridia</taxon>
        <taxon>Eubacteriales</taxon>
        <taxon>Desulfitobacteriaceae</taxon>
        <taxon>Desulfosporosinus</taxon>
    </lineage>
</organism>
<dbReference type="EMBL" id="OMOF01000840">
    <property type="protein sequence ID" value="SPF55747.1"/>
    <property type="molecule type" value="Genomic_DNA"/>
</dbReference>
<feature type="transmembrane region" description="Helical" evidence="1">
    <location>
        <begin position="55"/>
        <end position="72"/>
    </location>
</feature>
<keyword evidence="1" id="KW-0812">Transmembrane</keyword>
<sequence length="145" mass="16405">MLVGLIPVLIYGYVIIVFTIILFKKYQVNIPVKIIISISLVSQLIGLAFKIEFFNILRSICIELAICLAVFIEKEKFRIPIVIFVILFLIGQAIGYGFNIIPLKIYMTIDNGHGSSYSLASTFIPLALAFMINYMYTKIVKMCPN</sequence>
<feature type="transmembrane region" description="Helical" evidence="1">
    <location>
        <begin position="30"/>
        <end position="49"/>
    </location>
</feature>
<keyword evidence="1" id="KW-0472">Membrane</keyword>
<keyword evidence="1" id="KW-1133">Transmembrane helix</keyword>
<evidence type="ECO:0000313" key="3">
    <source>
        <dbReference type="Proteomes" id="UP000238916"/>
    </source>
</evidence>
<feature type="transmembrane region" description="Helical" evidence="1">
    <location>
        <begin position="118"/>
        <end position="136"/>
    </location>
</feature>
<evidence type="ECO:0000256" key="1">
    <source>
        <dbReference type="SAM" id="Phobius"/>
    </source>
</evidence>
<feature type="transmembrane region" description="Helical" evidence="1">
    <location>
        <begin position="6"/>
        <end position="23"/>
    </location>
</feature>
<reference evidence="3" key="1">
    <citation type="submission" date="2018-02" db="EMBL/GenBank/DDBJ databases">
        <authorList>
            <person name="Hausmann B."/>
        </authorList>
    </citation>
    <scope>NUCLEOTIDE SEQUENCE [LARGE SCALE GENOMIC DNA]</scope>
    <source>
        <strain evidence="3">Peat soil MAG SbF1</strain>
    </source>
</reference>
<proteinExistence type="predicted"/>
<dbReference type="AlphaFoldDB" id="A0A2U3LUY0"/>
<dbReference type="Proteomes" id="UP000238916">
    <property type="component" value="Unassembled WGS sequence"/>
</dbReference>
<gene>
    <name evidence="2" type="ORF">SBF1_8550001</name>
</gene>